<evidence type="ECO:0000256" key="1">
    <source>
        <dbReference type="SAM" id="MobiDB-lite"/>
    </source>
</evidence>
<gene>
    <name evidence="2" type="ORF">G8658_003013</name>
</gene>
<proteinExistence type="predicted"/>
<organism evidence="2">
    <name type="scientific">Salmonella enterica</name>
    <name type="common">Salmonella choleraesuis</name>
    <dbReference type="NCBI Taxonomy" id="28901"/>
    <lineage>
        <taxon>Bacteria</taxon>
        <taxon>Pseudomonadati</taxon>
        <taxon>Pseudomonadota</taxon>
        <taxon>Gammaproteobacteria</taxon>
        <taxon>Enterobacterales</taxon>
        <taxon>Enterobacteriaceae</taxon>
        <taxon>Salmonella</taxon>
    </lineage>
</organism>
<accession>A0A764X8M6</accession>
<protein>
    <submittedName>
        <fullName evidence="2">Uncharacterized protein</fullName>
    </submittedName>
</protein>
<dbReference type="EMBL" id="DAAYOU010000006">
    <property type="protein sequence ID" value="HAG5115125.1"/>
    <property type="molecule type" value="Genomic_DNA"/>
</dbReference>
<evidence type="ECO:0000313" key="2">
    <source>
        <dbReference type="EMBL" id="HAG5115125.1"/>
    </source>
</evidence>
<reference evidence="2" key="2">
    <citation type="submission" date="2020-02" db="EMBL/GenBank/DDBJ databases">
        <authorList>
            <consortium name="NCBI Pathogen Detection Project"/>
        </authorList>
    </citation>
    <scope>NUCLEOTIDE SEQUENCE</scope>
    <source>
        <strain evidence="2">MA.CIT_D2.22</strain>
    </source>
</reference>
<feature type="region of interest" description="Disordered" evidence="1">
    <location>
        <begin position="1"/>
        <end position="47"/>
    </location>
</feature>
<name>A0A764X8M6_SALER</name>
<comment type="caution">
    <text evidence="2">The sequence shown here is derived from an EMBL/GenBank/DDBJ whole genome shotgun (WGS) entry which is preliminary data.</text>
</comment>
<sequence>MSETKKTYKEDGYTPIEKGYQPKNDLANYGFQPAKQTSQPAPPPKKP</sequence>
<feature type="compositionally biased region" description="Basic and acidic residues" evidence="1">
    <location>
        <begin position="1"/>
        <end position="12"/>
    </location>
</feature>
<reference evidence="2" key="1">
    <citation type="journal article" date="2018" name="Genome Biol.">
        <title>SKESA: strategic k-mer extension for scrupulous assemblies.</title>
        <authorList>
            <person name="Souvorov A."/>
            <person name="Agarwala R."/>
            <person name="Lipman D.J."/>
        </authorList>
    </citation>
    <scope>NUCLEOTIDE SEQUENCE</scope>
    <source>
        <strain evidence="2">MA.CIT_D2.22</strain>
    </source>
</reference>
<dbReference type="AlphaFoldDB" id="A0A764X8M6"/>